<sequence>MSKADNMLSILWLLKTKKRITARELAEKLEIHIRTIYRYIDALCASGVPIIADSGHNGGYSLLTEFNEAPLLFDMNEQKALIHAAIFAQEAGYPFGESLTSAVAKLKKYTNEDQLNLINRHEAGIDVISTPYNGLLESVLQELELSVAGGFTLLMLYRKSHGKQPEPRSIDPYGLVLWKGKWYIVGYCHLRQAVRSFRVDRIHGISRTGAVFERPEDFSARAFLLQDLLPRSGHAENLVSVRIEGMEQSINDLCDHWLFGHMLVDRSERHVHVRMEEKALGMVPHLLMLYGRSVRIVEPRSLHERLVEVTSELLDYYKKQ</sequence>
<feature type="domain" description="Helix-turn-helix type 11" evidence="1">
    <location>
        <begin position="8"/>
        <end position="60"/>
    </location>
</feature>
<dbReference type="PROSITE" id="PS52050">
    <property type="entry name" value="WYL"/>
    <property type="match status" value="1"/>
</dbReference>
<organism evidence="3 4">
    <name type="scientific">Paenibacillus sepulcri</name>
    <dbReference type="NCBI Taxonomy" id="359917"/>
    <lineage>
        <taxon>Bacteria</taxon>
        <taxon>Bacillati</taxon>
        <taxon>Bacillota</taxon>
        <taxon>Bacilli</taxon>
        <taxon>Bacillales</taxon>
        <taxon>Paenibacillaceae</taxon>
        <taxon>Paenibacillus</taxon>
    </lineage>
</organism>
<dbReference type="PANTHER" id="PTHR34580:SF3">
    <property type="entry name" value="PROTEIN PAFB"/>
    <property type="match status" value="1"/>
</dbReference>
<dbReference type="Proteomes" id="UP001519887">
    <property type="component" value="Unassembled WGS sequence"/>
</dbReference>
<dbReference type="InterPro" id="IPR026881">
    <property type="entry name" value="WYL_dom"/>
</dbReference>
<feature type="domain" description="WYL" evidence="2">
    <location>
        <begin position="139"/>
        <end position="205"/>
    </location>
</feature>
<dbReference type="InterPro" id="IPR051534">
    <property type="entry name" value="CBASS_pafABC_assoc_protein"/>
</dbReference>
<dbReference type="SUPFAM" id="SSF46785">
    <property type="entry name" value="Winged helix' DNA-binding domain"/>
    <property type="match status" value="1"/>
</dbReference>
<evidence type="ECO:0000313" key="4">
    <source>
        <dbReference type="Proteomes" id="UP001519887"/>
    </source>
</evidence>
<dbReference type="RefSeq" id="WP_210038629.1">
    <property type="nucleotide sequence ID" value="NZ_JBHLVU010000011.1"/>
</dbReference>
<dbReference type="PANTHER" id="PTHR34580">
    <property type="match status" value="1"/>
</dbReference>
<reference evidence="3 4" key="1">
    <citation type="submission" date="2021-07" db="EMBL/GenBank/DDBJ databases">
        <title>Paenibacillus radiodurans sp. nov., isolated from the southeastern edge of Tengger Desert.</title>
        <authorList>
            <person name="Zhang G."/>
        </authorList>
    </citation>
    <scope>NUCLEOTIDE SEQUENCE [LARGE SCALE GENOMIC DNA]</scope>
    <source>
        <strain evidence="3 4">CCM 7311</strain>
    </source>
</reference>
<evidence type="ECO:0000259" key="1">
    <source>
        <dbReference type="Pfam" id="PF08279"/>
    </source>
</evidence>
<dbReference type="InterPro" id="IPR028349">
    <property type="entry name" value="PafC-like"/>
</dbReference>
<proteinExistence type="predicted"/>
<dbReference type="EMBL" id="JAHZIK010000109">
    <property type="protein sequence ID" value="MBW7453735.1"/>
    <property type="molecule type" value="Genomic_DNA"/>
</dbReference>
<dbReference type="InterPro" id="IPR036390">
    <property type="entry name" value="WH_DNA-bd_sf"/>
</dbReference>
<dbReference type="PIRSF" id="PIRSF016838">
    <property type="entry name" value="PafC"/>
    <property type="match status" value="1"/>
</dbReference>
<evidence type="ECO:0000313" key="3">
    <source>
        <dbReference type="EMBL" id="MBW7453735.1"/>
    </source>
</evidence>
<protein>
    <submittedName>
        <fullName evidence="3">YafY family transcriptional regulator</fullName>
    </submittedName>
</protein>
<gene>
    <name evidence="3" type="ORF">K0U00_06755</name>
</gene>
<keyword evidence="4" id="KW-1185">Reference proteome</keyword>
<evidence type="ECO:0000259" key="2">
    <source>
        <dbReference type="Pfam" id="PF13280"/>
    </source>
</evidence>
<dbReference type="Pfam" id="PF08279">
    <property type="entry name" value="HTH_11"/>
    <property type="match status" value="1"/>
</dbReference>
<dbReference type="Gene3D" id="1.10.10.10">
    <property type="entry name" value="Winged helix-like DNA-binding domain superfamily/Winged helix DNA-binding domain"/>
    <property type="match status" value="1"/>
</dbReference>
<comment type="caution">
    <text evidence="3">The sequence shown here is derived from an EMBL/GenBank/DDBJ whole genome shotgun (WGS) entry which is preliminary data.</text>
</comment>
<dbReference type="Pfam" id="PF13280">
    <property type="entry name" value="WYL"/>
    <property type="match status" value="1"/>
</dbReference>
<dbReference type="InterPro" id="IPR036388">
    <property type="entry name" value="WH-like_DNA-bd_sf"/>
</dbReference>
<dbReference type="InterPro" id="IPR013196">
    <property type="entry name" value="HTH_11"/>
</dbReference>
<accession>A0ABS7BYM4</accession>
<name>A0ABS7BYM4_9BACL</name>